<dbReference type="Proteomes" id="UP001488805">
    <property type="component" value="Unassembled WGS sequence"/>
</dbReference>
<keyword evidence="3" id="KW-1185">Reference proteome</keyword>
<evidence type="ECO:0000313" key="3">
    <source>
        <dbReference type="Proteomes" id="UP001488805"/>
    </source>
</evidence>
<feature type="region of interest" description="Disordered" evidence="1">
    <location>
        <begin position="19"/>
        <end position="79"/>
    </location>
</feature>
<reference evidence="2 3" key="1">
    <citation type="journal article" date="2024" name="Genome Biol. Evol.">
        <title>Chromosome-level genome assembly of the viviparous eelpout Zoarces viviparus.</title>
        <authorList>
            <person name="Fuhrmann N."/>
            <person name="Brasseur M.V."/>
            <person name="Bakowski C.E."/>
            <person name="Podsiadlowski L."/>
            <person name="Prost S."/>
            <person name="Krehenwinkel H."/>
            <person name="Mayer C."/>
        </authorList>
    </citation>
    <scope>NUCLEOTIDE SEQUENCE [LARGE SCALE GENOMIC DNA]</scope>
    <source>
        <strain evidence="2">NO-MEL_2022_Ind0_liver</strain>
    </source>
</reference>
<name>A0AAW1G2I9_ZOAVI</name>
<evidence type="ECO:0008006" key="4">
    <source>
        <dbReference type="Google" id="ProtNLM"/>
    </source>
</evidence>
<evidence type="ECO:0000313" key="2">
    <source>
        <dbReference type="EMBL" id="KAK9541003.1"/>
    </source>
</evidence>
<comment type="caution">
    <text evidence="2">The sequence shown here is derived from an EMBL/GenBank/DDBJ whole genome shotgun (WGS) entry which is preliminary data.</text>
</comment>
<organism evidence="2 3">
    <name type="scientific">Zoarces viviparus</name>
    <name type="common">Viviparous eelpout</name>
    <name type="synonym">Blennius viviparus</name>
    <dbReference type="NCBI Taxonomy" id="48416"/>
    <lineage>
        <taxon>Eukaryota</taxon>
        <taxon>Metazoa</taxon>
        <taxon>Chordata</taxon>
        <taxon>Craniata</taxon>
        <taxon>Vertebrata</taxon>
        <taxon>Euteleostomi</taxon>
        <taxon>Actinopterygii</taxon>
        <taxon>Neopterygii</taxon>
        <taxon>Teleostei</taxon>
        <taxon>Neoteleostei</taxon>
        <taxon>Acanthomorphata</taxon>
        <taxon>Eupercaria</taxon>
        <taxon>Perciformes</taxon>
        <taxon>Cottioidei</taxon>
        <taxon>Zoarcales</taxon>
        <taxon>Zoarcidae</taxon>
        <taxon>Zoarcinae</taxon>
        <taxon>Zoarces</taxon>
    </lineage>
</organism>
<dbReference type="AlphaFoldDB" id="A0AAW1G2I9"/>
<proteinExistence type="predicted"/>
<evidence type="ECO:0000256" key="1">
    <source>
        <dbReference type="SAM" id="MobiDB-lite"/>
    </source>
</evidence>
<feature type="compositionally biased region" description="Basic and acidic residues" evidence="1">
    <location>
        <begin position="20"/>
        <end position="29"/>
    </location>
</feature>
<dbReference type="EMBL" id="JBCEZU010000013">
    <property type="protein sequence ID" value="KAK9541003.1"/>
    <property type="molecule type" value="Genomic_DNA"/>
</dbReference>
<gene>
    <name evidence="2" type="ORF">VZT92_003417</name>
</gene>
<protein>
    <recommendedName>
        <fullName evidence="4">Secreted protein</fullName>
    </recommendedName>
</protein>
<sequence length="79" mass="8518">MYHGAPLFSSILLPTLMAAKRAEEHRGPDTESGDQCPPADRTGASGPEDFIQPQTRGSSDGGRLRRIPCRSAPITAQRQ</sequence>
<accession>A0AAW1G2I9</accession>